<organism evidence="1">
    <name type="scientific">Tanacetum cinerariifolium</name>
    <name type="common">Dalmatian daisy</name>
    <name type="synonym">Chrysanthemum cinerariifolium</name>
    <dbReference type="NCBI Taxonomy" id="118510"/>
    <lineage>
        <taxon>Eukaryota</taxon>
        <taxon>Viridiplantae</taxon>
        <taxon>Streptophyta</taxon>
        <taxon>Embryophyta</taxon>
        <taxon>Tracheophyta</taxon>
        <taxon>Spermatophyta</taxon>
        <taxon>Magnoliopsida</taxon>
        <taxon>eudicotyledons</taxon>
        <taxon>Gunneridae</taxon>
        <taxon>Pentapetalae</taxon>
        <taxon>asterids</taxon>
        <taxon>campanulids</taxon>
        <taxon>Asterales</taxon>
        <taxon>Asteraceae</taxon>
        <taxon>Asteroideae</taxon>
        <taxon>Anthemideae</taxon>
        <taxon>Anthemidinae</taxon>
        <taxon>Tanacetum</taxon>
    </lineage>
</organism>
<reference evidence="1" key="1">
    <citation type="journal article" date="2019" name="Sci. Rep.">
        <title>Draft genome of Tanacetum cinerariifolium, the natural source of mosquito coil.</title>
        <authorList>
            <person name="Yamashiro T."/>
            <person name="Shiraishi A."/>
            <person name="Satake H."/>
            <person name="Nakayama K."/>
        </authorList>
    </citation>
    <scope>NUCLEOTIDE SEQUENCE</scope>
</reference>
<sequence length="140" mass="13855">GHAHGGAGHVQGRAGEVVIPGAGVGERDSGRLGHHVEVAHCHGAQRGRGHDAAFHGHAAAHVLGEGGRVGKGGLLFEGDEGAVGVVEAAALGGIDAVVVAYFAKLPNHARPRLGEVEGRRHGIAQQAGSRGFGGVCGGSL</sequence>
<comment type="caution">
    <text evidence="1">The sequence shown here is derived from an EMBL/GenBank/DDBJ whole genome shotgun (WGS) entry which is preliminary data.</text>
</comment>
<dbReference type="EMBL" id="BKCJ011241961">
    <property type="protein sequence ID" value="GFD08946.1"/>
    <property type="molecule type" value="Genomic_DNA"/>
</dbReference>
<name>A0A699TIN4_TANCI</name>
<accession>A0A699TIN4</accession>
<evidence type="ECO:0000313" key="1">
    <source>
        <dbReference type="EMBL" id="GFD08946.1"/>
    </source>
</evidence>
<dbReference type="AlphaFoldDB" id="A0A699TIN4"/>
<protein>
    <submittedName>
        <fullName evidence="1">Uncharacterized protein</fullName>
    </submittedName>
</protein>
<feature type="non-terminal residue" evidence="1">
    <location>
        <position position="1"/>
    </location>
</feature>
<gene>
    <name evidence="1" type="ORF">Tci_880915</name>
</gene>
<proteinExistence type="predicted"/>